<feature type="compositionally biased region" description="Low complexity" evidence="1">
    <location>
        <begin position="25"/>
        <end position="39"/>
    </location>
</feature>
<dbReference type="Proteomes" id="UP001434883">
    <property type="component" value="Unassembled WGS sequence"/>
</dbReference>
<protein>
    <submittedName>
        <fullName evidence="2">Uncharacterized protein</fullName>
    </submittedName>
</protein>
<sequence>ASKKKVRNDCLGSRIVAVRDTASTGSCTSVSTSSPTARRAASKPTHARVRTCSHTTDEGKKEPFTHQKLSSTALVKFTRSPGEFQLPVPGSGAESCRGGSCVPPLPRFTFPGLIRTLETFIIRYWVSLYPRPESVPGSASQAAAELWGGKHCDVRPLSQTFFFWNQSQQHAYWWFSCLSCPVPFVTQLKHLQLSCSHNLHLHIF</sequence>
<keyword evidence="3" id="KW-1185">Reference proteome</keyword>
<proteinExistence type="predicted"/>
<feature type="non-terminal residue" evidence="2">
    <location>
        <position position="1"/>
    </location>
</feature>
<evidence type="ECO:0000256" key="1">
    <source>
        <dbReference type="SAM" id="MobiDB-lite"/>
    </source>
</evidence>
<evidence type="ECO:0000313" key="2">
    <source>
        <dbReference type="EMBL" id="MEQ2201645.1"/>
    </source>
</evidence>
<dbReference type="EMBL" id="JAHRIN010028446">
    <property type="protein sequence ID" value="MEQ2201645.1"/>
    <property type="molecule type" value="Genomic_DNA"/>
</dbReference>
<organism evidence="2 3">
    <name type="scientific">Xenoophorus captivus</name>
    <dbReference type="NCBI Taxonomy" id="1517983"/>
    <lineage>
        <taxon>Eukaryota</taxon>
        <taxon>Metazoa</taxon>
        <taxon>Chordata</taxon>
        <taxon>Craniata</taxon>
        <taxon>Vertebrata</taxon>
        <taxon>Euteleostomi</taxon>
        <taxon>Actinopterygii</taxon>
        <taxon>Neopterygii</taxon>
        <taxon>Teleostei</taxon>
        <taxon>Neoteleostei</taxon>
        <taxon>Acanthomorphata</taxon>
        <taxon>Ovalentaria</taxon>
        <taxon>Atherinomorphae</taxon>
        <taxon>Cyprinodontiformes</taxon>
        <taxon>Goodeidae</taxon>
        <taxon>Xenoophorus</taxon>
    </lineage>
</organism>
<name>A0ABV0R0L2_9TELE</name>
<feature type="region of interest" description="Disordered" evidence="1">
    <location>
        <begin position="25"/>
        <end position="63"/>
    </location>
</feature>
<comment type="caution">
    <text evidence="2">The sequence shown here is derived from an EMBL/GenBank/DDBJ whole genome shotgun (WGS) entry which is preliminary data.</text>
</comment>
<reference evidence="2 3" key="1">
    <citation type="submission" date="2021-06" db="EMBL/GenBank/DDBJ databases">
        <authorList>
            <person name="Palmer J.M."/>
        </authorList>
    </citation>
    <scope>NUCLEOTIDE SEQUENCE [LARGE SCALE GENOMIC DNA]</scope>
    <source>
        <strain evidence="2 3">XC_2019</strain>
        <tissue evidence="2">Muscle</tissue>
    </source>
</reference>
<evidence type="ECO:0000313" key="3">
    <source>
        <dbReference type="Proteomes" id="UP001434883"/>
    </source>
</evidence>
<gene>
    <name evidence="2" type="ORF">XENOCAPTIV_015635</name>
</gene>
<accession>A0ABV0R0L2</accession>